<dbReference type="GO" id="GO:0003677">
    <property type="term" value="F:DNA binding"/>
    <property type="evidence" value="ECO:0007669"/>
    <property type="project" value="UniProtKB-KW"/>
</dbReference>
<evidence type="ECO:0000313" key="13">
    <source>
        <dbReference type="Proteomes" id="UP000440578"/>
    </source>
</evidence>
<evidence type="ECO:0000256" key="4">
    <source>
        <dbReference type="ARBA" id="ARBA00022771"/>
    </source>
</evidence>
<keyword evidence="7" id="KW-0539">Nucleus</keyword>
<dbReference type="Pfam" id="PF01448">
    <property type="entry name" value="ELM2"/>
    <property type="match status" value="1"/>
</dbReference>
<gene>
    <name evidence="12" type="primary">MTA2</name>
    <name evidence="12" type="ORF">FJT64_026765</name>
</gene>
<dbReference type="SMART" id="SM01189">
    <property type="entry name" value="ELM2"/>
    <property type="match status" value="1"/>
</dbReference>
<evidence type="ECO:0000256" key="2">
    <source>
        <dbReference type="ARBA" id="ARBA00022553"/>
    </source>
</evidence>
<dbReference type="InterPro" id="IPR040138">
    <property type="entry name" value="MIER/MTA"/>
</dbReference>
<dbReference type="PANTHER" id="PTHR10865">
    <property type="entry name" value="METASTASIS-ASSOCIATED PROTEIN AND MESODERM INDUCTION EARLY RESPONSE PROTEIN"/>
    <property type="match status" value="1"/>
</dbReference>
<feature type="domain" description="SANT" evidence="11">
    <location>
        <begin position="182"/>
        <end position="234"/>
    </location>
</feature>
<dbReference type="PANTHER" id="PTHR10865:SF29">
    <property type="entry name" value="METASTASIS ASSOCIATED 1-LIKE, ISOFORM D"/>
    <property type="match status" value="1"/>
</dbReference>
<dbReference type="InterPro" id="IPR001005">
    <property type="entry name" value="SANT/Myb"/>
</dbReference>
<dbReference type="GO" id="GO:0042826">
    <property type="term" value="F:histone deacetylase binding"/>
    <property type="evidence" value="ECO:0007669"/>
    <property type="project" value="TreeGrafter"/>
</dbReference>
<dbReference type="EMBL" id="VIIS01001233">
    <property type="protein sequence ID" value="KAF0300798.1"/>
    <property type="molecule type" value="Genomic_DNA"/>
</dbReference>
<dbReference type="PROSITE" id="PS51156">
    <property type="entry name" value="ELM2"/>
    <property type="match status" value="1"/>
</dbReference>
<organism evidence="12 13">
    <name type="scientific">Amphibalanus amphitrite</name>
    <name type="common">Striped barnacle</name>
    <name type="synonym">Balanus amphitrite</name>
    <dbReference type="NCBI Taxonomy" id="1232801"/>
    <lineage>
        <taxon>Eukaryota</taxon>
        <taxon>Metazoa</taxon>
        <taxon>Ecdysozoa</taxon>
        <taxon>Arthropoda</taxon>
        <taxon>Crustacea</taxon>
        <taxon>Multicrustacea</taxon>
        <taxon>Cirripedia</taxon>
        <taxon>Thoracica</taxon>
        <taxon>Thoracicalcarea</taxon>
        <taxon>Balanomorpha</taxon>
        <taxon>Balanoidea</taxon>
        <taxon>Balanidae</taxon>
        <taxon>Amphibalaninae</taxon>
        <taxon>Amphibalanus</taxon>
    </lineage>
</organism>
<dbReference type="GO" id="GO:0003714">
    <property type="term" value="F:transcription corepressor activity"/>
    <property type="evidence" value="ECO:0007669"/>
    <property type="project" value="TreeGrafter"/>
</dbReference>
<evidence type="ECO:0000256" key="5">
    <source>
        <dbReference type="ARBA" id="ARBA00022833"/>
    </source>
</evidence>
<feature type="region of interest" description="Disordered" evidence="9">
    <location>
        <begin position="320"/>
        <end position="364"/>
    </location>
</feature>
<keyword evidence="5" id="KW-0862">Zinc</keyword>
<dbReference type="GO" id="GO:0000122">
    <property type="term" value="P:negative regulation of transcription by RNA polymerase II"/>
    <property type="evidence" value="ECO:0007669"/>
    <property type="project" value="TreeGrafter"/>
</dbReference>
<evidence type="ECO:0000259" key="10">
    <source>
        <dbReference type="PROSITE" id="PS51156"/>
    </source>
</evidence>
<accession>A0A6A4WFJ8</accession>
<evidence type="ECO:0000256" key="7">
    <source>
        <dbReference type="ARBA" id="ARBA00023242"/>
    </source>
</evidence>
<dbReference type="InterPro" id="IPR000949">
    <property type="entry name" value="ELM2_dom"/>
</dbReference>
<comment type="caution">
    <text evidence="12">The sequence shown here is derived from an EMBL/GenBank/DDBJ whole genome shotgun (WGS) entry which is preliminary data.</text>
</comment>
<evidence type="ECO:0000256" key="8">
    <source>
        <dbReference type="ARBA" id="ARBA00093454"/>
    </source>
</evidence>
<dbReference type="OrthoDB" id="25840at2759"/>
<dbReference type="SUPFAM" id="SSF46689">
    <property type="entry name" value="Homeodomain-like"/>
    <property type="match status" value="1"/>
</dbReference>
<dbReference type="GO" id="GO:0003713">
    <property type="term" value="F:transcription coactivator activity"/>
    <property type="evidence" value="ECO:0007669"/>
    <property type="project" value="TreeGrafter"/>
</dbReference>
<keyword evidence="13" id="KW-1185">Reference proteome</keyword>
<keyword evidence="4" id="KW-0863">Zinc-finger</keyword>
<evidence type="ECO:0000256" key="3">
    <source>
        <dbReference type="ARBA" id="ARBA00022723"/>
    </source>
</evidence>
<name>A0A6A4WFJ8_AMPAM</name>
<keyword evidence="6" id="KW-0238">DNA-binding</keyword>
<comment type="subcellular location">
    <subcellularLocation>
        <location evidence="1">Nucleus</location>
    </subcellularLocation>
</comment>
<protein>
    <submittedName>
        <fullName evidence="12">Metastasis-associated protein MTA2</fullName>
    </submittedName>
</protein>
<keyword evidence="2" id="KW-0597">Phosphoprotein</keyword>
<dbReference type="InterPro" id="IPR017884">
    <property type="entry name" value="SANT_dom"/>
</dbReference>
<dbReference type="GO" id="GO:0016581">
    <property type="term" value="C:NuRD complex"/>
    <property type="evidence" value="ECO:0007669"/>
    <property type="project" value="TreeGrafter"/>
</dbReference>
<feature type="domain" description="ELM2" evidence="10">
    <location>
        <begin position="65"/>
        <end position="175"/>
    </location>
</feature>
<dbReference type="AlphaFoldDB" id="A0A6A4WFJ8"/>
<dbReference type="InterPro" id="IPR009057">
    <property type="entry name" value="Homeodomain-like_sf"/>
</dbReference>
<evidence type="ECO:0000256" key="9">
    <source>
        <dbReference type="SAM" id="MobiDB-lite"/>
    </source>
</evidence>
<sequence>MRDGLLKLKKEVKTEKSDTLGNVKFESPILNIDPDADPDGSKESIEAKPSPPVRAVSDLLAPRKGGIRVGSQFQAEVAPAPVTGQTESEVTAKQQVRWTPEHKLTEQQINQFVQLTRAVGMFARACDAGSAATQPGIHVAAANASRDVTRAHAMDVLHRHDYQLAEALTSLVPEGGPVLCRDELEDWSVHETALFEEAIARHGKMFDLIRREYLPWKTSAQLTEYYYMWKTTDRYVRRRRAKHIARRQAALAAAASPRDSAAPPVSASVAPQGGASSAPASGTSSPPAPSPAAAAAGRAGPANDALTLLSPMLNALGTSVSIEPVAAGSRRSPEQRGRAGAADKPSAGVRLSGECSITPVPVSR</sequence>
<evidence type="ECO:0000256" key="1">
    <source>
        <dbReference type="ARBA" id="ARBA00004123"/>
    </source>
</evidence>
<dbReference type="Proteomes" id="UP000440578">
    <property type="component" value="Unassembled WGS sequence"/>
</dbReference>
<evidence type="ECO:0000256" key="6">
    <source>
        <dbReference type="ARBA" id="ARBA00023125"/>
    </source>
</evidence>
<feature type="region of interest" description="Disordered" evidence="9">
    <location>
        <begin position="28"/>
        <end position="52"/>
    </location>
</feature>
<dbReference type="SMART" id="SM00717">
    <property type="entry name" value="SANT"/>
    <property type="match status" value="1"/>
</dbReference>
<dbReference type="Gene3D" id="1.10.10.60">
    <property type="entry name" value="Homeodomain-like"/>
    <property type="match status" value="1"/>
</dbReference>
<evidence type="ECO:0000259" key="11">
    <source>
        <dbReference type="PROSITE" id="PS51293"/>
    </source>
</evidence>
<dbReference type="FunFam" id="1.10.10.60:FF:000012">
    <property type="entry name" value="Metastasis-associated 1 family, member 3"/>
    <property type="match status" value="1"/>
</dbReference>
<dbReference type="Gene3D" id="4.10.1240.50">
    <property type="match status" value="1"/>
</dbReference>
<reference evidence="12 13" key="1">
    <citation type="submission" date="2019-07" db="EMBL/GenBank/DDBJ databases">
        <title>Draft genome assembly of a fouling barnacle, Amphibalanus amphitrite (Darwin, 1854): The first reference genome for Thecostraca.</title>
        <authorList>
            <person name="Kim W."/>
        </authorList>
    </citation>
    <scope>NUCLEOTIDE SEQUENCE [LARGE SCALE GENOMIC DNA]</scope>
    <source>
        <strain evidence="12">SNU_AA5</strain>
        <tissue evidence="12">Soma without cirri and trophi</tissue>
    </source>
</reference>
<proteinExistence type="inferred from homology"/>
<dbReference type="FunFam" id="4.10.1240.50:FF:000001">
    <property type="entry name" value="Metastasis-associated 1 family, member 3"/>
    <property type="match status" value="1"/>
</dbReference>
<evidence type="ECO:0000313" key="12">
    <source>
        <dbReference type="EMBL" id="KAF0300798.1"/>
    </source>
</evidence>
<dbReference type="PROSITE" id="PS51293">
    <property type="entry name" value="SANT"/>
    <property type="match status" value="1"/>
</dbReference>
<dbReference type="GO" id="GO:0008270">
    <property type="term" value="F:zinc ion binding"/>
    <property type="evidence" value="ECO:0007669"/>
    <property type="project" value="UniProtKB-KW"/>
</dbReference>
<comment type="similarity">
    <text evidence="8">Belongs to the metastasis-associated protein family.</text>
</comment>
<keyword evidence="3" id="KW-0479">Metal-binding</keyword>
<feature type="region of interest" description="Disordered" evidence="9">
    <location>
        <begin position="252"/>
        <end position="298"/>
    </location>
</feature>